<evidence type="ECO:0000259" key="4">
    <source>
        <dbReference type="Pfam" id="PF02737"/>
    </source>
</evidence>
<dbReference type="InterPro" id="IPR006108">
    <property type="entry name" value="3HC_DH_C"/>
</dbReference>
<dbReference type="AlphaFoldDB" id="A0A370BLL9"/>
<name>A0A370BLL9_ASPNG</name>
<dbReference type="GO" id="GO:0070403">
    <property type="term" value="F:NAD+ binding"/>
    <property type="evidence" value="ECO:0007669"/>
    <property type="project" value="InterPro"/>
</dbReference>
<dbReference type="SUPFAM" id="SSF51735">
    <property type="entry name" value="NAD(P)-binding Rossmann-fold domains"/>
    <property type="match status" value="1"/>
</dbReference>
<feature type="domain" description="3-hydroxyacyl-CoA dehydrogenase NAD binding" evidence="4">
    <location>
        <begin position="85"/>
        <end position="259"/>
    </location>
</feature>
<sequence>MTGRSVNAGSSVTRYYSRNRYRYSAGRVRFARLALTYFRGIWQSLDSEDHKTSFFTSLLPFSGAIFEWWISSRFTPITMKDQIRTVAVIGCGVIGASWACLFLSRGLNVLIYDPAESAWETFENYLQDAWPALAARSPIEDAWAKNYKFIDNMELSLSEADFIQENGPERPELKQALMEKLDLYTRPGVIISSSSSGLPASRFIGRCQKDPSRILVGHPFNPPHLVPLVEVVPHPGTSATTISAAQAFYRFLGKTPILLHHEVPGFVANRLQAAINSEAYSLISRGIVSAKDLDTAMTSGPGLRWALTGPFVTNSLGGGGGPNGFAQRVERLGPAVRAWEEDMLKHRFDWSEESVSVLKREALQWLETVNWDGFNRKRDQMLLRLLEVTSHTSSP</sequence>
<dbReference type="Pfam" id="PF00725">
    <property type="entry name" value="3HCDH"/>
    <property type="match status" value="1"/>
</dbReference>
<dbReference type="Proteomes" id="UP000253845">
    <property type="component" value="Unassembled WGS sequence"/>
</dbReference>
<feature type="domain" description="3-hydroxyacyl-CoA dehydrogenase C-terminal" evidence="3">
    <location>
        <begin position="265"/>
        <end position="316"/>
    </location>
</feature>
<protein>
    <recommendedName>
        <fullName evidence="7">NAD(P)-binding protein</fullName>
    </recommendedName>
</protein>
<dbReference type="PANTHER" id="PTHR48075:SF1">
    <property type="entry name" value="LAMBDA-CRYSTALLIN HOMOLOG"/>
    <property type="match status" value="1"/>
</dbReference>
<dbReference type="InterPro" id="IPR006176">
    <property type="entry name" value="3-OHacyl-CoA_DH_NAD-bd"/>
</dbReference>
<dbReference type="PANTHER" id="PTHR48075">
    <property type="entry name" value="3-HYDROXYACYL-COA DEHYDROGENASE FAMILY PROTEIN"/>
    <property type="match status" value="1"/>
</dbReference>
<dbReference type="SUPFAM" id="SSF48179">
    <property type="entry name" value="6-phosphogluconate dehydrogenase C-terminal domain-like"/>
    <property type="match status" value="1"/>
</dbReference>
<reference evidence="5 6" key="1">
    <citation type="submission" date="2018-07" db="EMBL/GenBank/DDBJ databases">
        <title>Section-level genome sequencing of Aspergillus section Nigri to investigate inter- and intra-species variation.</title>
        <authorList>
            <consortium name="DOE Joint Genome Institute"/>
            <person name="Vesth T.C."/>
            <person name="Nybo J.L."/>
            <person name="Theobald S."/>
            <person name="Frisvad J.C."/>
            <person name="Larsen T.O."/>
            <person name="Nielsen K.F."/>
            <person name="Hoof J.B."/>
            <person name="Brandl J."/>
            <person name="Salamov A."/>
            <person name="Riley R."/>
            <person name="Gladden J.M."/>
            <person name="Phatale P."/>
            <person name="Nielsen M.T."/>
            <person name="Lyhne E.K."/>
            <person name="Kogle M.E."/>
            <person name="Strasser K."/>
            <person name="McDonnell E."/>
            <person name="Barry K."/>
            <person name="Clum A."/>
            <person name="Chen C."/>
            <person name="Nolan M."/>
            <person name="Sandor L."/>
            <person name="Kuo A."/>
            <person name="Lipzen A."/>
            <person name="Hainaut M."/>
            <person name="Drula E."/>
            <person name="Tsang A."/>
            <person name="Magnuson J.K."/>
            <person name="Henrissat B."/>
            <person name="Wiebenga A."/>
            <person name="Simmons B.A."/>
            <person name="Makela M.R."/>
            <person name="De vries R.P."/>
            <person name="Grigoriev I.V."/>
            <person name="Mortensen U.H."/>
            <person name="Baker S.E."/>
            <person name="Andersen M.R."/>
        </authorList>
    </citation>
    <scope>NUCLEOTIDE SEQUENCE [LARGE SCALE GENOMIC DNA]</scope>
    <source>
        <strain evidence="5 6">ATCC 13496</strain>
    </source>
</reference>
<dbReference type="GO" id="GO:0006631">
    <property type="term" value="P:fatty acid metabolic process"/>
    <property type="evidence" value="ECO:0007669"/>
    <property type="project" value="InterPro"/>
</dbReference>
<gene>
    <name evidence="5" type="ORF">M747DRAFT_358469</name>
</gene>
<dbReference type="Gene3D" id="3.40.50.720">
    <property type="entry name" value="NAD(P)-binding Rossmann-like Domain"/>
    <property type="match status" value="1"/>
</dbReference>
<dbReference type="GO" id="GO:0050104">
    <property type="term" value="F:L-gulonate 3-dehydrogenase activity"/>
    <property type="evidence" value="ECO:0007669"/>
    <property type="project" value="TreeGrafter"/>
</dbReference>
<comment type="similarity">
    <text evidence="1">Belongs to the 3-hydroxyacyl-CoA dehydrogenase family.</text>
</comment>
<dbReference type="Gene3D" id="1.10.1040.10">
    <property type="entry name" value="N-(1-d-carboxylethyl)-l-norvaline Dehydrogenase, domain 2"/>
    <property type="match status" value="1"/>
</dbReference>
<organism evidence="5 6">
    <name type="scientific">Aspergillus niger ATCC 13496</name>
    <dbReference type="NCBI Taxonomy" id="1353008"/>
    <lineage>
        <taxon>Eukaryota</taxon>
        <taxon>Fungi</taxon>
        <taxon>Dikarya</taxon>
        <taxon>Ascomycota</taxon>
        <taxon>Pezizomycotina</taxon>
        <taxon>Eurotiomycetes</taxon>
        <taxon>Eurotiomycetidae</taxon>
        <taxon>Eurotiales</taxon>
        <taxon>Aspergillaceae</taxon>
        <taxon>Aspergillus</taxon>
        <taxon>Aspergillus subgen. Circumdati</taxon>
    </lineage>
</organism>
<evidence type="ECO:0008006" key="7">
    <source>
        <dbReference type="Google" id="ProtNLM"/>
    </source>
</evidence>
<evidence type="ECO:0000313" key="6">
    <source>
        <dbReference type="Proteomes" id="UP000253845"/>
    </source>
</evidence>
<evidence type="ECO:0000256" key="1">
    <source>
        <dbReference type="ARBA" id="ARBA00009463"/>
    </source>
</evidence>
<dbReference type="Pfam" id="PF02737">
    <property type="entry name" value="3HCDH_N"/>
    <property type="match status" value="1"/>
</dbReference>
<dbReference type="VEuPathDB" id="FungiDB:M747DRAFT_358469"/>
<evidence type="ECO:0000259" key="3">
    <source>
        <dbReference type="Pfam" id="PF00725"/>
    </source>
</evidence>
<dbReference type="InterPro" id="IPR036291">
    <property type="entry name" value="NAD(P)-bd_dom_sf"/>
</dbReference>
<keyword evidence="2" id="KW-0560">Oxidoreductase</keyword>
<evidence type="ECO:0000313" key="5">
    <source>
        <dbReference type="EMBL" id="RDH16483.1"/>
    </source>
</evidence>
<evidence type="ECO:0000256" key="2">
    <source>
        <dbReference type="ARBA" id="ARBA00023002"/>
    </source>
</evidence>
<dbReference type="InterPro" id="IPR008927">
    <property type="entry name" value="6-PGluconate_DH-like_C_sf"/>
</dbReference>
<proteinExistence type="inferred from homology"/>
<dbReference type="InterPro" id="IPR013328">
    <property type="entry name" value="6PGD_dom2"/>
</dbReference>
<accession>A0A370BLL9</accession>
<dbReference type="EMBL" id="KZ851938">
    <property type="protein sequence ID" value="RDH16483.1"/>
    <property type="molecule type" value="Genomic_DNA"/>
</dbReference>